<dbReference type="GO" id="GO:0016740">
    <property type="term" value="F:transferase activity"/>
    <property type="evidence" value="ECO:0007669"/>
    <property type="project" value="UniProtKB-KW"/>
</dbReference>
<evidence type="ECO:0000259" key="8">
    <source>
        <dbReference type="PROSITE" id="PS52029"/>
    </source>
</evidence>
<dbReference type="InterPro" id="IPR038063">
    <property type="entry name" value="Transpep_catalytic_dom"/>
</dbReference>
<dbReference type="Gene3D" id="1.10.101.10">
    <property type="entry name" value="PGBD-like superfamily/PGBD"/>
    <property type="match status" value="1"/>
</dbReference>
<dbReference type="InterPro" id="IPR036365">
    <property type="entry name" value="PGBD-like_sf"/>
</dbReference>
<dbReference type="Proteomes" id="UP000326364">
    <property type="component" value="Unassembled WGS sequence"/>
</dbReference>
<dbReference type="Pfam" id="PF01471">
    <property type="entry name" value="PG_binding_1"/>
    <property type="match status" value="1"/>
</dbReference>
<protein>
    <submittedName>
        <fullName evidence="10">Murein L,D-transpeptidase</fullName>
    </submittedName>
</protein>
<evidence type="ECO:0000313" key="9">
    <source>
        <dbReference type="EMBL" id="KAA9018114.1"/>
    </source>
</evidence>
<evidence type="ECO:0000256" key="5">
    <source>
        <dbReference type="ARBA" id="ARBA00022984"/>
    </source>
</evidence>
<keyword evidence="12" id="KW-1185">Reference proteome</keyword>
<dbReference type="InterPro" id="IPR002477">
    <property type="entry name" value="Peptidoglycan-bd-like"/>
</dbReference>
<sequence length="368" mass="39767">MESSALKNHLLLAALLCSACNVNVTDANESQPAPNAAQPDNSAAAQMAVKKAAYDFEVVQEQNPQQPSRILMAQVALDRWGFSPGILDGKDGMSYKAALRGFQAAHDLPVTGQFDQKTGAALLEGEARPTTYLVKIPDDFARGPFFDIPKGLNEQASLPALTYRNLLEKLAERFHTTPEALVALNPPGTKVAAGATIRVPAIDNQPVAQIEGDERGWGETLASLGVAKDQPQADHIVVDKSEGLLKVYNAQNRMIAQFPVTTGSQHDPLPLGEWTIKGVSRNPDFHYNPNLFWDASSKDQKAVLKPGPNGPVGVVWIDLSKDHYGIHGTPEPQTIGRTESHGCIRLTNWDAARLAQMVKSGVKAKFQA</sequence>
<dbReference type="GO" id="GO:0018104">
    <property type="term" value="P:peptidoglycan-protein cross-linking"/>
    <property type="evidence" value="ECO:0007669"/>
    <property type="project" value="TreeGrafter"/>
</dbReference>
<feature type="active site" description="Proton donor/acceptor" evidence="7">
    <location>
        <position position="327"/>
    </location>
</feature>
<keyword evidence="6 7" id="KW-0961">Cell wall biogenesis/degradation</keyword>
<evidence type="ECO:0000256" key="4">
    <source>
        <dbReference type="ARBA" id="ARBA00022960"/>
    </source>
</evidence>
<keyword evidence="3" id="KW-0808">Transferase</keyword>
<evidence type="ECO:0000256" key="7">
    <source>
        <dbReference type="PROSITE-ProRule" id="PRU01373"/>
    </source>
</evidence>
<dbReference type="GO" id="GO:0005576">
    <property type="term" value="C:extracellular region"/>
    <property type="evidence" value="ECO:0007669"/>
    <property type="project" value="TreeGrafter"/>
</dbReference>
<evidence type="ECO:0000256" key="3">
    <source>
        <dbReference type="ARBA" id="ARBA00022679"/>
    </source>
</evidence>
<dbReference type="InterPro" id="IPR050979">
    <property type="entry name" value="LD-transpeptidase"/>
</dbReference>
<keyword evidence="5 7" id="KW-0573">Peptidoglycan synthesis</keyword>
<dbReference type="GO" id="GO:0071555">
    <property type="term" value="P:cell wall organization"/>
    <property type="evidence" value="ECO:0007669"/>
    <property type="project" value="UniProtKB-UniRule"/>
</dbReference>
<dbReference type="EMBL" id="VYQB01000005">
    <property type="protein sequence ID" value="KAA9018114.1"/>
    <property type="molecule type" value="Genomic_DNA"/>
</dbReference>
<dbReference type="Pfam" id="PF03734">
    <property type="entry name" value="YkuD"/>
    <property type="match status" value="1"/>
</dbReference>
<evidence type="ECO:0000256" key="2">
    <source>
        <dbReference type="ARBA" id="ARBA00005992"/>
    </source>
</evidence>
<dbReference type="AlphaFoldDB" id="A0A5J5I5R2"/>
<evidence type="ECO:0000313" key="11">
    <source>
        <dbReference type="Proteomes" id="UP000325933"/>
    </source>
</evidence>
<dbReference type="InterPro" id="IPR005490">
    <property type="entry name" value="LD_TPept_cat_dom"/>
</dbReference>
<accession>A0A5J5I5R2</accession>
<dbReference type="PANTHER" id="PTHR30582">
    <property type="entry name" value="L,D-TRANSPEPTIDASE"/>
    <property type="match status" value="1"/>
</dbReference>
<evidence type="ECO:0000313" key="10">
    <source>
        <dbReference type="EMBL" id="KAA9030750.1"/>
    </source>
</evidence>
<dbReference type="InterPro" id="IPR036366">
    <property type="entry name" value="PGBDSf"/>
</dbReference>
<dbReference type="PANTHER" id="PTHR30582:SF30">
    <property type="entry name" value="BLR4375 PROTEIN"/>
    <property type="match status" value="1"/>
</dbReference>
<gene>
    <name evidence="10" type="ORF">F4U95_08250</name>
    <name evidence="9" type="ORF">F4U96_08300</name>
</gene>
<reference evidence="11 12" key="1">
    <citation type="submission" date="2019-09" db="EMBL/GenBank/DDBJ databases">
        <authorList>
            <person name="Feng G."/>
        </authorList>
    </citation>
    <scope>NUCLEOTIDE SEQUENCE [LARGE SCALE GENOMIC DNA]</scope>
    <source>
        <strain evidence="10 11">KACC 19283</strain>
        <strain evidence="9 12">KACC 19284</strain>
    </source>
</reference>
<dbReference type="EMBL" id="VYQA01000005">
    <property type="protein sequence ID" value="KAA9030750.1"/>
    <property type="molecule type" value="Genomic_DNA"/>
</dbReference>
<evidence type="ECO:0000313" key="12">
    <source>
        <dbReference type="Proteomes" id="UP000326364"/>
    </source>
</evidence>
<name>A0A5J5I5R2_9SPHN</name>
<proteinExistence type="inferred from homology"/>
<keyword evidence="4 7" id="KW-0133">Cell shape</keyword>
<dbReference type="SUPFAM" id="SSF47090">
    <property type="entry name" value="PGBD-like"/>
    <property type="match status" value="1"/>
</dbReference>
<comment type="caution">
    <text evidence="10">The sequence shown here is derived from an EMBL/GenBank/DDBJ whole genome shotgun (WGS) entry which is preliminary data.</text>
</comment>
<comment type="similarity">
    <text evidence="2">Belongs to the YkuD family.</text>
</comment>
<feature type="domain" description="L,D-TPase catalytic" evidence="8">
    <location>
        <begin position="234"/>
        <end position="367"/>
    </location>
</feature>
<dbReference type="Proteomes" id="UP000325933">
    <property type="component" value="Unassembled WGS sequence"/>
</dbReference>
<dbReference type="CDD" id="cd16913">
    <property type="entry name" value="YkuD_like"/>
    <property type="match status" value="1"/>
</dbReference>
<dbReference type="RefSeq" id="WP_150425312.1">
    <property type="nucleotide sequence ID" value="NZ_VYQA01000005.1"/>
</dbReference>
<organism evidence="10 11">
    <name type="scientific">Sphingobium limneticum</name>
    <dbReference type="NCBI Taxonomy" id="1007511"/>
    <lineage>
        <taxon>Bacteria</taxon>
        <taxon>Pseudomonadati</taxon>
        <taxon>Pseudomonadota</taxon>
        <taxon>Alphaproteobacteria</taxon>
        <taxon>Sphingomonadales</taxon>
        <taxon>Sphingomonadaceae</taxon>
        <taxon>Sphingobium</taxon>
    </lineage>
</organism>
<dbReference type="UniPathway" id="UPA00219"/>
<dbReference type="PROSITE" id="PS52029">
    <property type="entry name" value="LD_TPASE"/>
    <property type="match status" value="1"/>
</dbReference>
<dbReference type="GO" id="GO:0008360">
    <property type="term" value="P:regulation of cell shape"/>
    <property type="evidence" value="ECO:0007669"/>
    <property type="project" value="UniProtKB-UniRule"/>
</dbReference>
<evidence type="ECO:0000256" key="1">
    <source>
        <dbReference type="ARBA" id="ARBA00004752"/>
    </source>
</evidence>
<dbReference type="SUPFAM" id="SSF141523">
    <property type="entry name" value="L,D-transpeptidase catalytic domain-like"/>
    <property type="match status" value="1"/>
</dbReference>
<comment type="pathway">
    <text evidence="1 7">Cell wall biogenesis; peptidoglycan biosynthesis.</text>
</comment>
<dbReference type="Gene3D" id="2.40.440.10">
    <property type="entry name" value="L,D-transpeptidase catalytic domain-like"/>
    <property type="match status" value="1"/>
</dbReference>
<evidence type="ECO:0000256" key="6">
    <source>
        <dbReference type="ARBA" id="ARBA00023316"/>
    </source>
</evidence>
<dbReference type="GO" id="GO:0071972">
    <property type="term" value="F:peptidoglycan L,D-transpeptidase activity"/>
    <property type="evidence" value="ECO:0007669"/>
    <property type="project" value="TreeGrafter"/>
</dbReference>
<feature type="active site" description="Nucleophile" evidence="7">
    <location>
        <position position="343"/>
    </location>
</feature>